<feature type="non-terminal residue" evidence="1">
    <location>
        <position position="1"/>
    </location>
</feature>
<accession>A0A9N9KBX8</accession>
<name>A0A9N9KBX8_9GLOM</name>
<dbReference type="Proteomes" id="UP000789405">
    <property type="component" value="Unassembled WGS sequence"/>
</dbReference>
<comment type="caution">
    <text evidence="1">The sequence shown here is derived from an EMBL/GenBank/DDBJ whole genome shotgun (WGS) entry which is preliminary data.</text>
</comment>
<dbReference type="AlphaFoldDB" id="A0A9N9KBX8"/>
<sequence length="224" mass="26427">DIRKYLPWNRAIVSDNISFYDIRDVLRKEYRFEGKLPDSYFFIHTELSKHPKHVNISDLPNNITLPITRKEDIQLLTETLKKKYTFTTNKLSKEWIDLEADTRPPLPTDMNTANRIVNTNLPINRTQILQTVKQLRLHYKFNRLPNDWILTNYTSQDELPSIDKYKESNKGGYGPIYTLSQTSITNHNYNNDDDKDNNIWDSDQDLSLTSLFSKITNNLIKENE</sequence>
<protein>
    <submittedName>
        <fullName evidence="1">21318_t:CDS:1</fullName>
    </submittedName>
</protein>
<organism evidence="1 2">
    <name type="scientific">Dentiscutata erythropus</name>
    <dbReference type="NCBI Taxonomy" id="1348616"/>
    <lineage>
        <taxon>Eukaryota</taxon>
        <taxon>Fungi</taxon>
        <taxon>Fungi incertae sedis</taxon>
        <taxon>Mucoromycota</taxon>
        <taxon>Glomeromycotina</taxon>
        <taxon>Glomeromycetes</taxon>
        <taxon>Diversisporales</taxon>
        <taxon>Gigasporaceae</taxon>
        <taxon>Dentiscutata</taxon>
    </lineage>
</organism>
<evidence type="ECO:0000313" key="2">
    <source>
        <dbReference type="Proteomes" id="UP000789405"/>
    </source>
</evidence>
<gene>
    <name evidence="1" type="ORF">DERYTH_LOCUS26418</name>
</gene>
<evidence type="ECO:0000313" key="1">
    <source>
        <dbReference type="EMBL" id="CAG8817296.1"/>
    </source>
</evidence>
<proteinExistence type="predicted"/>
<keyword evidence="2" id="KW-1185">Reference proteome</keyword>
<feature type="non-terminal residue" evidence="1">
    <location>
        <position position="224"/>
    </location>
</feature>
<reference evidence="1" key="1">
    <citation type="submission" date="2021-06" db="EMBL/GenBank/DDBJ databases">
        <authorList>
            <person name="Kallberg Y."/>
            <person name="Tangrot J."/>
            <person name="Rosling A."/>
        </authorList>
    </citation>
    <scope>NUCLEOTIDE SEQUENCE</scope>
    <source>
        <strain evidence="1">MA453B</strain>
    </source>
</reference>
<dbReference type="EMBL" id="CAJVPY010055056">
    <property type="protein sequence ID" value="CAG8817296.1"/>
    <property type="molecule type" value="Genomic_DNA"/>
</dbReference>